<feature type="active site" evidence="5">
    <location>
        <position position="285"/>
    </location>
</feature>
<dbReference type="Pfam" id="PF00145">
    <property type="entry name" value="DNA_methylase"/>
    <property type="match status" value="2"/>
</dbReference>
<evidence type="ECO:0000256" key="3">
    <source>
        <dbReference type="ARBA" id="ARBA00022691"/>
    </source>
</evidence>
<keyword evidence="4" id="KW-0680">Restriction system</keyword>
<evidence type="ECO:0000256" key="4">
    <source>
        <dbReference type="ARBA" id="ARBA00022747"/>
    </source>
</evidence>
<dbReference type="InterPro" id="IPR031303">
    <property type="entry name" value="C5_meth_CS"/>
</dbReference>
<dbReference type="GO" id="GO:0003677">
    <property type="term" value="F:DNA binding"/>
    <property type="evidence" value="ECO:0007669"/>
    <property type="project" value="TreeGrafter"/>
</dbReference>
<dbReference type="CDD" id="cd00090">
    <property type="entry name" value="HTH_ARSR"/>
    <property type="match status" value="1"/>
</dbReference>
<dbReference type="PANTHER" id="PTHR10629">
    <property type="entry name" value="CYTOSINE-SPECIFIC METHYLTRANSFERASE"/>
    <property type="match status" value="1"/>
</dbReference>
<proteinExistence type="inferred from homology"/>
<keyword evidence="1 5" id="KW-0489">Methyltransferase</keyword>
<protein>
    <recommendedName>
        <fullName evidence="7">Cytosine-specific methyltransferase</fullName>
        <ecNumber evidence="7">2.1.1.37</ecNumber>
    </recommendedName>
</protein>
<evidence type="ECO:0000256" key="1">
    <source>
        <dbReference type="ARBA" id="ARBA00022603"/>
    </source>
</evidence>
<dbReference type="SUPFAM" id="SSF46785">
    <property type="entry name" value="Winged helix' DNA-binding domain"/>
    <property type="match status" value="1"/>
</dbReference>
<dbReference type="SUPFAM" id="SSF53335">
    <property type="entry name" value="S-adenosyl-L-methionine-dependent methyltransferases"/>
    <property type="match status" value="1"/>
</dbReference>
<feature type="domain" description="HTH arsR-type" evidence="9">
    <location>
        <begin position="11"/>
        <end position="105"/>
    </location>
</feature>
<dbReference type="GO" id="GO:0009307">
    <property type="term" value="P:DNA restriction-modification system"/>
    <property type="evidence" value="ECO:0007669"/>
    <property type="project" value="UniProtKB-KW"/>
</dbReference>
<evidence type="ECO:0000259" key="9">
    <source>
        <dbReference type="PROSITE" id="PS50987"/>
    </source>
</evidence>
<dbReference type="PROSITE" id="PS51679">
    <property type="entry name" value="SAM_MT_C5"/>
    <property type="match status" value="1"/>
</dbReference>
<dbReference type="InterPro" id="IPR011991">
    <property type="entry name" value="ArsR-like_HTH"/>
</dbReference>
<dbReference type="SMART" id="SM00418">
    <property type="entry name" value="HTH_ARSR"/>
    <property type="match status" value="1"/>
</dbReference>
<keyword evidence="11" id="KW-1185">Reference proteome</keyword>
<dbReference type="RefSeq" id="WP_119952040.1">
    <property type="nucleotide sequence ID" value="NZ_QZEZ01000014.1"/>
</dbReference>
<dbReference type="OrthoDB" id="9813719at2"/>
<dbReference type="Pfam" id="PF12840">
    <property type="entry name" value="HTH_20"/>
    <property type="match status" value="1"/>
</dbReference>
<reference evidence="10 11" key="1">
    <citation type="submission" date="2018-09" db="EMBL/GenBank/DDBJ databases">
        <title>YIM 75000 draft genome.</title>
        <authorList>
            <person name="Tang S."/>
            <person name="Feng Y."/>
        </authorList>
    </citation>
    <scope>NUCLEOTIDE SEQUENCE [LARGE SCALE GENOMIC DNA]</scope>
    <source>
        <strain evidence="10 11">YIM 75000</strain>
    </source>
</reference>
<feature type="region of interest" description="Disordered" evidence="8">
    <location>
        <begin position="382"/>
        <end position="402"/>
    </location>
</feature>
<dbReference type="Proteomes" id="UP000265614">
    <property type="component" value="Unassembled WGS sequence"/>
</dbReference>
<dbReference type="InterPro" id="IPR036390">
    <property type="entry name" value="WH_DNA-bd_sf"/>
</dbReference>
<dbReference type="PANTHER" id="PTHR10629:SF52">
    <property type="entry name" value="DNA (CYTOSINE-5)-METHYLTRANSFERASE 1"/>
    <property type="match status" value="1"/>
</dbReference>
<evidence type="ECO:0000256" key="8">
    <source>
        <dbReference type="SAM" id="MobiDB-lite"/>
    </source>
</evidence>
<sequence length="527" mass="57244">MHLPSPDLDGLPDGLAPLAPLGEALADGTRRRVLTILVRDGRAYPSVMARELGVSRTALSHHLNELRSNGLVVSTREGRRQRQELSSLELRRALHDLVSVDGSTAGHGQLQAQDPLTRAESPIGSISPADEPHDPRPVLLVPSRIASTHPHHEPRALTAEQRAAFRQIARLSRSTKAAALAGTGARPLHEVNQPALRPVDLMPETPRRGLQALSLFSGGGGLDLGFHRAGFAHVASFELLQDAAATLQKAHPDWQVFGGAAGDVGEVDWRSWRDQVDVLHGGPPCQPFSVAGRQRGQLDPRDGWPAFVRAVRAVRPLAFVAENVPALTSRKFAAYVEQVITGPLSRDYTITRMLLRSEDFGVPQTRRRVVWVGFRRRRQAARYTPPSPTHAWTPPGEPPSGLPRTMGVREALGLPDIGFDCLSPTIRSTLTGPRHTTSILNSTAAQRVFERLQVWPNGVAPDRERARAFVAANGHFRLAVPDVALLQGFPEDWPFQGATYMQLGQIGNAVPPPMAYAVAQSMAAALT</sequence>
<dbReference type="GO" id="GO:0003886">
    <property type="term" value="F:DNA (cytosine-5-)-methyltransferase activity"/>
    <property type="evidence" value="ECO:0007669"/>
    <property type="project" value="UniProtKB-EC"/>
</dbReference>
<dbReference type="InterPro" id="IPR001845">
    <property type="entry name" value="HTH_ArsR_DNA-bd_dom"/>
</dbReference>
<evidence type="ECO:0000313" key="10">
    <source>
        <dbReference type="EMBL" id="RJK92516.1"/>
    </source>
</evidence>
<keyword evidence="2 5" id="KW-0808">Transferase</keyword>
<evidence type="ECO:0000256" key="6">
    <source>
        <dbReference type="RuleBase" id="RU000416"/>
    </source>
</evidence>
<dbReference type="GO" id="GO:0044027">
    <property type="term" value="P:negative regulation of gene expression via chromosomal CpG island methylation"/>
    <property type="evidence" value="ECO:0007669"/>
    <property type="project" value="TreeGrafter"/>
</dbReference>
<feature type="region of interest" description="Disordered" evidence="8">
    <location>
        <begin position="101"/>
        <end position="135"/>
    </location>
</feature>
<dbReference type="EMBL" id="QZEZ01000014">
    <property type="protein sequence ID" value="RJK92516.1"/>
    <property type="molecule type" value="Genomic_DNA"/>
</dbReference>
<dbReference type="GO" id="GO:0032259">
    <property type="term" value="P:methylation"/>
    <property type="evidence" value="ECO:0007669"/>
    <property type="project" value="UniProtKB-KW"/>
</dbReference>
<evidence type="ECO:0000256" key="2">
    <source>
        <dbReference type="ARBA" id="ARBA00022679"/>
    </source>
</evidence>
<dbReference type="Gene3D" id="1.10.10.10">
    <property type="entry name" value="Winged helix-like DNA-binding domain superfamily/Winged helix DNA-binding domain"/>
    <property type="match status" value="1"/>
</dbReference>
<dbReference type="AlphaFoldDB" id="A0A3A3YQN9"/>
<dbReference type="InterPro" id="IPR001525">
    <property type="entry name" value="C5_MeTfrase"/>
</dbReference>
<evidence type="ECO:0000256" key="7">
    <source>
        <dbReference type="RuleBase" id="RU000417"/>
    </source>
</evidence>
<dbReference type="EC" id="2.1.1.37" evidence="7"/>
<dbReference type="PROSITE" id="PS00094">
    <property type="entry name" value="C5_MTASE_1"/>
    <property type="match status" value="1"/>
</dbReference>
<name>A0A3A3YQN9_9ACTN</name>
<comment type="caution">
    <text evidence="10">The sequence shown here is derived from an EMBL/GenBank/DDBJ whole genome shotgun (WGS) entry which is preliminary data.</text>
</comment>
<comment type="similarity">
    <text evidence="5 6">Belongs to the class I-like SAM-binding methyltransferase superfamily. C5-methyltransferase family.</text>
</comment>
<dbReference type="InterPro" id="IPR029063">
    <property type="entry name" value="SAM-dependent_MTases_sf"/>
</dbReference>
<dbReference type="NCBIfam" id="TIGR00675">
    <property type="entry name" value="dcm"/>
    <property type="match status" value="1"/>
</dbReference>
<dbReference type="PROSITE" id="PS00095">
    <property type="entry name" value="C5_MTASE_2"/>
    <property type="match status" value="1"/>
</dbReference>
<comment type="catalytic activity">
    <reaction evidence="7">
        <text>a 2'-deoxycytidine in DNA + S-adenosyl-L-methionine = a 5-methyl-2'-deoxycytidine in DNA + S-adenosyl-L-homocysteine + H(+)</text>
        <dbReference type="Rhea" id="RHEA:13681"/>
        <dbReference type="Rhea" id="RHEA-COMP:11369"/>
        <dbReference type="Rhea" id="RHEA-COMP:11370"/>
        <dbReference type="ChEBI" id="CHEBI:15378"/>
        <dbReference type="ChEBI" id="CHEBI:57856"/>
        <dbReference type="ChEBI" id="CHEBI:59789"/>
        <dbReference type="ChEBI" id="CHEBI:85452"/>
        <dbReference type="ChEBI" id="CHEBI:85454"/>
        <dbReference type="EC" id="2.1.1.37"/>
    </reaction>
</comment>
<evidence type="ECO:0000313" key="11">
    <source>
        <dbReference type="Proteomes" id="UP000265614"/>
    </source>
</evidence>
<dbReference type="GO" id="GO:0003700">
    <property type="term" value="F:DNA-binding transcription factor activity"/>
    <property type="evidence" value="ECO:0007669"/>
    <property type="project" value="InterPro"/>
</dbReference>
<dbReference type="Gene3D" id="3.90.120.10">
    <property type="entry name" value="DNA Methylase, subunit A, domain 2"/>
    <property type="match status" value="1"/>
</dbReference>
<gene>
    <name evidence="10" type="primary">dcm</name>
    <name evidence="10" type="ORF">D5H78_18740</name>
</gene>
<organism evidence="10 11">
    <name type="scientific">Vallicoccus soli</name>
    <dbReference type="NCBI Taxonomy" id="2339232"/>
    <lineage>
        <taxon>Bacteria</taxon>
        <taxon>Bacillati</taxon>
        <taxon>Actinomycetota</taxon>
        <taxon>Actinomycetes</taxon>
        <taxon>Motilibacterales</taxon>
        <taxon>Vallicoccaceae</taxon>
        <taxon>Vallicoccus</taxon>
    </lineage>
</organism>
<dbReference type="PROSITE" id="PS50987">
    <property type="entry name" value="HTH_ARSR_2"/>
    <property type="match status" value="1"/>
</dbReference>
<dbReference type="InterPro" id="IPR050390">
    <property type="entry name" value="C5-Methyltransferase"/>
</dbReference>
<dbReference type="Gene3D" id="3.40.50.150">
    <property type="entry name" value="Vaccinia Virus protein VP39"/>
    <property type="match status" value="1"/>
</dbReference>
<dbReference type="InterPro" id="IPR018117">
    <property type="entry name" value="C5_DNA_meth_AS"/>
</dbReference>
<dbReference type="InterPro" id="IPR036388">
    <property type="entry name" value="WH-like_DNA-bd_sf"/>
</dbReference>
<accession>A0A3A3YQN9</accession>
<evidence type="ECO:0000256" key="5">
    <source>
        <dbReference type="PROSITE-ProRule" id="PRU01016"/>
    </source>
</evidence>
<keyword evidence="3 5" id="KW-0949">S-adenosyl-L-methionine</keyword>
<dbReference type="PRINTS" id="PR00105">
    <property type="entry name" value="C5METTRFRASE"/>
</dbReference>